<comment type="subcellular location">
    <subcellularLocation>
        <location evidence="1">Nucleus</location>
    </subcellularLocation>
</comment>
<feature type="region of interest" description="SAW" evidence="5">
    <location>
        <begin position="501"/>
        <end position="575"/>
    </location>
</feature>
<evidence type="ECO:0000256" key="3">
    <source>
        <dbReference type="ARBA" id="ARBA00023163"/>
    </source>
</evidence>
<evidence type="ECO:0008006" key="8">
    <source>
        <dbReference type="Google" id="ProtNLM"/>
    </source>
</evidence>
<comment type="caution">
    <text evidence="6">The sequence shown here is derived from an EMBL/GenBank/DDBJ whole genome shotgun (WGS) entry which is preliminary data.</text>
</comment>
<gene>
    <name evidence="6" type="ORF">VNO80_21438</name>
</gene>
<comment type="caution">
    <text evidence="5">Lacks conserved residue(s) required for the propagation of feature annotation.</text>
</comment>
<evidence type="ECO:0000256" key="5">
    <source>
        <dbReference type="PROSITE-ProRule" id="PRU01191"/>
    </source>
</evidence>
<dbReference type="PROSITE" id="PS50985">
    <property type="entry name" value="GRAS"/>
    <property type="match status" value="1"/>
</dbReference>
<dbReference type="EMBL" id="JAYMYR010000008">
    <property type="protein sequence ID" value="KAK7346914.1"/>
    <property type="molecule type" value="Genomic_DNA"/>
</dbReference>
<evidence type="ECO:0000313" key="6">
    <source>
        <dbReference type="EMBL" id="KAK7346914.1"/>
    </source>
</evidence>
<keyword evidence="2" id="KW-0805">Transcription regulation</keyword>
<evidence type="ECO:0000256" key="4">
    <source>
        <dbReference type="ARBA" id="ARBA00023242"/>
    </source>
</evidence>
<dbReference type="GO" id="GO:0005634">
    <property type="term" value="C:nucleus"/>
    <property type="evidence" value="ECO:0007669"/>
    <property type="project" value="UniProtKB-SubCell"/>
</dbReference>
<dbReference type="Proteomes" id="UP001374584">
    <property type="component" value="Unassembled WGS sequence"/>
</dbReference>
<comment type="similarity">
    <text evidence="5">Belongs to the GRAS family.</text>
</comment>
<evidence type="ECO:0000256" key="1">
    <source>
        <dbReference type="ARBA" id="ARBA00004123"/>
    </source>
</evidence>
<evidence type="ECO:0000313" key="7">
    <source>
        <dbReference type="Proteomes" id="UP001374584"/>
    </source>
</evidence>
<sequence length="577" mass="64145">MTRERVSQKLNCLKSLPQCPPLHDKTPTPIYKQFAGRLLHMPPKSNTSSAPTATGHFPFSPLLSLILLSPLPNFLLIPFNSFQPHHPITIIPTPHTPALSMTQFTPQLPPFHQITPLPNPTMNKNQIPRTRPWPAGFPTSKALTNFGDANCMEQLLVHCANAIQTNDVTLAQQILWVLNNIASPDGDSNQRLASSFLRALTARAAQTGTCKMLVAVADHSRTNLSIDTHKFSVIELANFVDLTPWHRFGFTAANAAVLEATEGFSVIHIVDLSLTHCMQIPTLIDAIASRHEVTPLIKLTVADATCRDIPPMLDLSYDELGAKLINFARSRNVVMEFRVVSSTYQDGFAGLIEQLRVQQQHFVYAAEPRPCEALVINCHMMLHYIPDESLHAIPETDLASLLYDSSSSSAAAAASSAVSVTSTSSLRSLFLKSLRGLDPTVVILVDEDADLTSNNLVCRLRSAFNYLWIPYDTVDTFLPRGSKQRQWYEADICWKIENVIAHEGIERVERVEPKSRWEQRMKNANFQGVAFSEDSVAEVKGMLDEHAAGWGLKREDEHILLTWKGHNVVFASAWLPA</sequence>
<reference evidence="6 7" key="1">
    <citation type="submission" date="2024-01" db="EMBL/GenBank/DDBJ databases">
        <title>The genomes of 5 underutilized Papilionoideae crops provide insights into root nodulation and disease resistanc.</title>
        <authorList>
            <person name="Jiang F."/>
        </authorList>
    </citation>
    <scope>NUCLEOTIDE SEQUENCE [LARGE SCALE GENOMIC DNA]</scope>
    <source>
        <strain evidence="6">JINMINGXINNONG_FW02</strain>
        <tissue evidence="6">Leaves</tissue>
    </source>
</reference>
<feature type="short sequence motif" description="VHIID" evidence="5">
    <location>
        <begin position="267"/>
        <end position="271"/>
    </location>
</feature>
<proteinExistence type="inferred from homology"/>
<protein>
    <recommendedName>
        <fullName evidence="8">Scarecrow-like protein 32</fullName>
    </recommendedName>
</protein>
<feature type="region of interest" description="VHIID" evidence="5">
    <location>
        <begin position="236"/>
        <end position="301"/>
    </location>
</feature>
<accession>A0AAN9M670</accession>
<keyword evidence="3" id="KW-0804">Transcription</keyword>
<evidence type="ECO:0000256" key="2">
    <source>
        <dbReference type="ARBA" id="ARBA00023015"/>
    </source>
</evidence>
<name>A0AAN9M670_PHACN</name>
<feature type="region of interest" description="Leucine repeat II (LRII)" evidence="5">
    <location>
        <begin position="319"/>
        <end position="351"/>
    </location>
</feature>
<keyword evidence="7" id="KW-1185">Reference proteome</keyword>
<dbReference type="AlphaFoldDB" id="A0AAN9M670"/>
<dbReference type="PANTHER" id="PTHR31636">
    <property type="entry name" value="OSJNBA0084A10.13 PROTEIN-RELATED"/>
    <property type="match status" value="1"/>
</dbReference>
<keyword evidence="4" id="KW-0539">Nucleus</keyword>
<dbReference type="InterPro" id="IPR005202">
    <property type="entry name" value="TF_GRAS"/>
</dbReference>
<dbReference type="Pfam" id="PF03514">
    <property type="entry name" value="GRAS"/>
    <property type="match status" value="1"/>
</dbReference>
<organism evidence="6 7">
    <name type="scientific">Phaseolus coccineus</name>
    <name type="common">Scarlet runner bean</name>
    <name type="synonym">Phaseolus multiflorus</name>
    <dbReference type="NCBI Taxonomy" id="3886"/>
    <lineage>
        <taxon>Eukaryota</taxon>
        <taxon>Viridiplantae</taxon>
        <taxon>Streptophyta</taxon>
        <taxon>Embryophyta</taxon>
        <taxon>Tracheophyta</taxon>
        <taxon>Spermatophyta</taxon>
        <taxon>Magnoliopsida</taxon>
        <taxon>eudicotyledons</taxon>
        <taxon>Gunneridae</taxon>
        <taxon>Pentapetalae</taxon>
        <taxon>rosids</taxon>
        <taxon>fabids</taxon>
        <taxon>Fabales</taxon>
        <taxon>Fabaceae</taxon>
        <taxon>Papilionoideae</taxon>
        <taxon>50 kb inversion clade</taxon>
        <taxon>NPAAA clade</taxon>
        <taxon>indigoferoid/millettioid clade</taxon>
        <taxon>Phaseoleae</taxon>
        <taxon>Phaseolus</taxon>
    </lineage>
</organism>